<dbReference type="NCBIfam" id="TIGR00613">
    <property type="entry name" value="reco"/>
    <property type="match status" value="1"/>
</dbReference>
<dbReference type="InterPro" id="IPR022572">
    <property type="entry name" value="DNA_rep/recomb_RecO_N"/>
</dbReference>
<dbReference type="SUPFAM" id="SSF50249">
    <property type="entry name" value="Nucleic acid-binding proteins"/>
    <property type="match status" value="1"/>
</dbReference>
<evidence type="ECO:0000256" key="2">
    <source>
        <dbReference type="ARBA" id="ARBA00007452"/>
    </source>
</evidence>
<evidence type="ECO:0000313" key="11">
    <source>
        <dbReference type="EMBL" id="GFG80354.1"/>
    </source>
</evidence>
<comment type="similarity">
    <text evidence="2 8">Belongs to the RecO family.</text>
</comment>
<keyword evidence="6 8" id="KW-0234">DNA repair</keyword>
<keyword evidence="4 8" id="KW-0227">DNA damage</keyword>
<reference evidence="11 12" key="1">
    <citation type="journal article" date="2019" name="Emerg. Microbes Infect.">
        <title>Comprehensive subspecies identification of 175 nontuberculous mycobacteria species based on 7547 genomic profiles.</title>
        <authorList>
            <person name="Matsumoto Y."/>
            <person name="Kinjo T."/>
            <person name="Motooka D."/>
            <person name="Nabeya D."/>
            <person name="Jung N."/>
            <person name="Uechi K."/>
            <person name="Horii T."/>
            <person name="Iida T."/>
            <person name="Fujita J."/>
            <person name="Nakamura S."/>
        </authorList>
    </citation>
    <scope>NUCLEOTIDE SEQUENCE [LARGE SCALE GENOMIC DNA]</scope>
    <source>
        <strain evidence="11 12">JCM 18565</strain>
    </source>
</reference>
<organism evidence="11 12">
    <name type="scientific">Mycobacterium paragordonae</name>
    <dbReference type="NCBI Taxonomy" id="1389713"/>
    <lineage>
        <taxon>Bacteria</taxon>
        <taxon>Bacillati</taxon>
        <taxon>Actinomycetota</taxon>
        <taxon>Actinomycetes</taxon>
        <taxon>Mycobacteriales</taxon>
        <taxon>Mycobacteriaceae</taxon>
        <taxon>Mycobacterium</taxon>
    </lineage>
</organism>
<dbReference type="Gene3D" id="1.20.1440.120">
    <property type="entry name" value="Recombination protein O, C-terminal domain"/>
    <property type="match status" value="1"/>
</dbReference>
<evidence type="ECO:0000256" key="3">
    <source>
        <dbReference type="ARBA" id="ARBA00021310"/>
    </source>
</evidence>
<evidence type="ECO:0000256" key="7">
    <source>
        <dbReference type="ARBA" id="ARBA00033409"/>
    </source>
</evidence>
<dbReference type="PANTHER" id="PTHR33991">
    <property type="entry name" value="DNA REPAIR PROTEIN RECO"/>
    <property type="match status" value="1"/>
</dbReference>
<dbReference type="Pfam" id="PF11967">
    <property type="entry name" value="RecO_N"/>
    <property type="match status" value="1"/>
</dbReference>
<evidence type="ECO:0000256" key="6">
    <source>
        <dbReference type="ARBA" id="ARBA00023204"/>
    </source>
</evidence>
<sequence>MGKRRLSEPESTPETDPEALTTGYETIGADTRDVALGCKTIVMRLYRDRAVVLRQHKLGEADRIVTLLTRDHGLVRAVAKGVRRTRSKFGARLEPFAHIDAQLHPGRNLDIVTQVVSIDAFATDIVNDYGRYTCGCAMLETAERLAGEERAPAPALHRLTVSALRAVADGRRPRELLLDAYLLRAMGTAGWAPALTECARCATPGPHRAFHIAAGGSVCAHCRPAGATTPPLGVLDLMCALHDGDWEAAEQSPPSHRSYVSGLVAAHLQWHLERQLKTLPLVERVYQVDRTVAERRAGLIEQHAGPIGQDTECG</sequence>
<accession>A0ABQ1C7H0</accession>
<evidence type="ECO:0000313" key="12">
    <source>
        <dbReference type="Proteomes" id="UP000465240"/>
    </source>
</evidence>
<dbReference type="InterPro" id="IPR042242">
    <property type="entry name" value="RecO_C"/>
</dbReference>
<evidence type="ECO:0000256" key="9">
    <source>
        <dbReference type="SAM" id="MobiDB-lite"/>
    </source>
</evidence>
<gene>
    <name evidence="8 11" type="primary">recO</name>
    <name evidence="11" type="ORF">MPRG_36300</name>
</gene>
<dbReference type="Proteomes" id="UP000465240">
    <property type="component" value="Unassembled WGS sequence"/>
</dbReference>
<keyword evidence="12" id="KW-1185">Reference proteome</keyword>
<evidence type="ECO:0000256" key="5">
    <source>
        <dbReference type="ARBA" id="ARBA00023172"/>
    </source>
</evidence>
<evidence type="ECO:0000256" key="1">
    <source>
        <dbReference type="ARBA" id="ARBA00003065"/>
    </source>
</evidence>
<dbReference type="Pfam" id="PF02565">
    <property type="entry name" value="RecO_C"/>
    <property type="match status" value="1"/>
</dbReference>
<dbReference type="InterPro" id="IPR037278">
    <property type="entry name" value="ARFGAP/RecO"/>
</dbReference>
<dbReference type="Gene3D" id="2.40.50.140">
    <property type="entry name" value="Nucleic acid-binding proteins"/>
    <property type="match status" value="1"/>
</dbReference>
<comment type="caution">
    <text evidence="11">The sequence shown here is derived from an EMBL/GenBank/DDBJ whole genome shotgun (WGS) entry which is preliminary data.</text>
</comment>
<dbReference type="InterPro" id="IPR012340">
    <property type="entry name" value="NA-bd_OB-fold"/>
</dbReference>
<keyword evidence="5 8" id="KW-0233">DNA recombination</keyword>
<evidence type="ECO:0000256" key="8">
    <source>
        <dbReference type="HAMAP-Rule" id="MF_00201"/>
    </source>
</evidence>
<dbReference type="InterPro" id="IPR003717">
    <property type="entry name" value="RecO"/>
</dbReference>
<dbReference type="PANTHER" id="PTHR33991:SF1">
    <property type="entry name" value="DNA REPAIR PROTEIN RECO"/>
    <property type="match status" value="1"/>
</dbReference>
<dbReference type="HAMAP" id="MF_00201">
    <property type="entry name" value="RecO"/>
    <property type="match status" value="1"/>
</dbReference>
<dbReference type="EMBL" id="BLKX01000001">
    <property type="protein sequence ID" value="GFG80354.1"/>
    <property type="molecule type" value="Genomic_DNA"/>
</dbReference>
<name>A0ABQ1C7H0_9MYCO</name>
<evidence type="ECO:0000256" key="4">
    <source>
        <dbReference type="ARBA" id="ARBA00022763"/>
    </source>
</evidence>
<feature type="domain" description="DNA replication/recombination mediator RecO N-terminal" evidence="10">
    <location>
        <begin position="43"/>
        <end position="121"/>
    </location>
</feature>
<comment type="function">
    <text evidence="1 8">Involved in DNA repair and RecF pathway recombination.</text>
</comment>
<feature type="region of interest" description="Disordered" evidence="9">
    <location>
        <begin position="1"/>
        <end position="23"/>
    </location>
</feature>
<proteinExistence type="inferred from homology"/>
<evidence type="ECO:0000259" key="10">
    <source>
        <dbReference type="Pfam" id="PF11967"/>
    </source>
</evidence>
<protein>
    <recommendedName>
        <fullName evidence="3 8">DNA repair protein RecO</fullName>
    </recommendedName>
    <alternativeName>
        <fullName evidence="7 8">Recombination protein O</fullName>
    </alternativeName>
</protein>
<dbReference type="SUPFAM" id="SSF57863">
    <property type="entry name" value="ArfGap/RecO-like zinc finger"/>
    <property type="match status" value="1"/>
</dbReference>